<name>A0ABX0KSX1_9NEIS</name>
<gene>
    <name evidence="1" type="ORF">HA050_11935</name>
</gene>
<keyword evidence="2" id="KW-1185">Reference proteome</keyword>
<accession>A0ABX0KSX1</accession>
<organism evidence="1 2">
    <name type="scientific">Iodobacter violaceini</name>
    <dbReference type="NCBI Taxonomy" id="3044271"/>
    <lineage>
        <taxon>Bacteria</taxon>
        <taxon>Pseudomonadati</taxon>
        <taxon>Pseudomonadota</taxon>
        <taxon>Betaproteobacteria</taxon>
        <taxon>Neisseriales</taxon>
        <taxon>Chitinibacteraceae</taxon>
        <taxon>Iodobacter</taxon>
    </lineage>
</organism>
<evidence type="ECO:0000313" key="2">
    <source>
        <dbReference type="Proteomes" id="UP000712570"/>
    </source>
</evidence>
<sequence>MNTGKEIIEFGPETKASSEENIPVCPQLIQQLVSDAADQAVVQTQIQTDYDFFAQLSHRNFTKTLPLRVTPRQQAMLDFHLGKKVGIADRTALFRMLLDAYLRQAFKKIHGIDADDLLPKDSISNSQAQY</sequence>
<protein>
    <submittedName>
        <fullName evidence="1">Uncharacterized protein</fullName>
    </submittedName>
</protein>
<dbReference type="EMBL" id="JAAOLX010000005">
    <property type="protein sequence ID" value="NHQ86829.1"/>
    <property type="molecule type" value="Genomic_DNA"/>
</dbReference>
<proteinExistence type="predicted"/>
<reference evidence="1 2" key="1">
    <citation type="submission" date="2020-03" db="EMBL/GenBank/DDBJ databases">
        <title>Draft genome sequence of environmentally isolated violet-colored cultures.</title>
        <authorList>
            <person name="Wilson H.S."/>
        </authorList>
    </citation>
    <scope>NUCLEOTIDE SEQUENCE [LARGE SCALE GENOMIC DNA]</scope>
    <source>
        <strain evidence="1 2">HSC-16F04</strain>
    </source>
</reference>
<dbReference type="Proteomes" id="UP000712570">
    <property type="component" value="Unassembled WGS sequence"/>
</dbReference>
<evidence type="ECO:0000313" key="1">
    <source>
        <dbReference type="EMBL" id="NHQ86829.1"/>
    </source>
</evidence>
<comment type="caution">
    <text evidence="1">The sequence shown here is derived from an EMBL/GenBank/DDBJ whole genome shotgun (WGS) entry which is preliminary data.</text>
</comment>
<dbReference type="RefSeq" id="WP_166826288.1">
    <property type="nucleotide sequence ID" value="NZ_JAAOLX010000005.1"/>
</dbReference>